<dbReference type="AlphaFoldDB" id="A0A4P7UG65"/>
<dbReference type="GO" id="GO:0019213">
    <property type="term" value="F:deacetylase activity"/>
    <property type="evidence" value="ECO:0007669"/>
    <property type="project" value="TreeGrafter"/>
</dbReference>
<dbReference type="PANTHER" id="PTHR31609:SF1">
    <property type="entry name" value="CARBOHYDRATE DEACETYLASE"/>
    <property type="match status" value="1"/>
</dbReference>
<reference evidence="7 8" key="1">
    <citation type="submission" date="2019-02" db="EMBL/GenBank/DDBJ databases">
        <title>Complete Genome Sequence of Desulfovibrio desulfuricans IC1, a Sulfonate Utilizing Anaerobe.</title>
        <authorList>
            <person name="Day L.A."/>
            <person name="De Leon K.B."/>
            <person name="Wall J.D."/>
        </authorList>
    </citation>
    <scope>NUCLEOTIDE SEQUENCE [LARGE SCALE GENOMIC DNA]</scope>
    <source>
        <strain evidence="7 8">IC1</strain>
    </source>
</reference>
<evidence type="ECO:0000256" key="5">
    <source>
        <dbReference type="ARBA" id="ARBA00023277"/>
    </source>
</evidence>
<dbReference type="EMBL" id="CP036295">
    <property type="protein sequence ID" value="QCC84749.1"/>
    <property type="molecule type" value="Genomic_DNA"/>
</dbReference>
<dbReference type="InterPro" id="IPR006879">
    <property type="entry name" value="YdjC-like"/>
</dbReference>
<feature type="region of interest" description="Disordered" evidence="6">
    <location>
        <begin position="86"/>
        <end position="112"/>
    </location>
</feature>
<keyword evidence="4" id="KW-0460">Magnesium</keyword>
<evidence type="ECO:0000313" key="8">
    <source>
        <dbReference type="Proteomes" id="UP000297065"/>
    </source>
</evidence>
<dbReference type="GO" id="GO:0005975">
    <property type="term" value="P:carbohydrate metabolic process"/>
    <property type="evidence" value="ECO:0007669"/>
    <property type="project" value="InterPro"/>
</dbReference>
<gene>
    <name evidence="7" type="ORF">DDIC_02415</name>
</gene>
<keyword evidence="5" id="KW-0119">Carbohydrate metabolism</keyword>
<evidence type="ECO:0000256" key="1">
    <source>
        <dbReference type="ARBA" id="ARBA00001946"/>
    </source>
</evidence>
<keyword evidence="2" id="KW-0479">Metal-binding</keyword>
<accession>A0A4P7UG65</accession>
<name>A0A4P7UG65_DESDE</name>
<evidence type="ECO:0000256" key="4">
    <source>
        <dbReference type="ARBA" id="ARBA00022842"/>
    </source>
</evidence>
<dbReference type="OrthoDB" id="5453243at2"/>
<evidence type="ECO:0000256" key="6">
    <source>
        <dbReference type="SAM" id="MobiDB-lite"/>
    </source>
</evidence>
<evidence type="ECO:0000256" key="2">
    <source>
        <dbReference type="ARBA" id="ARBA00022723"/>
    </source>
</evidence>
<dbReference type="Gene3D" id="3.20.20.370">
    <property type="entry name" value="Glycoside hydrolase/deacetylase"/>
    <property type="match status" value="1"/>
</dbReference>
<dbReference type="Pfam" id="PF04794">
    <property type="entry name" value="YdjC"/>
    <property type="match status" value="1"/>
</dbReference>
<protein>
    <submittedName>
        <fullName evidence="7">ChbG/HpnK family deacetylase</fullName>
    </submittedName>
</protein>
<dbReference type="GO" id="GO:0016787">
    <property type="term" value="F:hydrolase activity"/>
    <property type="evidence" value="ECO:0007669"/>
    <property type="project" value="UniProtKB-KW"/>
</dbReference>
<comment type="cofactor">
    <cofactor evidence="1">
        <name>Mg(2+)</name>
        <dbReference type="ChEBI" id="CHEBI:18420"/>
    </cofactor>
</comment>
<dbReference type="Proteomes" id="UP000297065">
    <property type="component" value="Chromosome"/>
</dbReference>
<dbReference type="GO" id="GO:0046872">
    <property type="term" value="F:metal ion binding"/>
    <property type="evidence" value="ECO:0007669"/>
    <property type="project" value="UniProtKB-KW"/>
</dbReference>
<sequence>MEHGPQGDPGCRLHDVVQRQAPADHRRHYPAVLRAIVFCGLRSALELPCRACAFGLYHRYPADPAYRQRHTHRPVHHVGLHSPRLYRVERPPPLPAGRNAGSRQYGAPRAMSGQNAADQHAMRFIVHADDCGLTPSISADILDCLAHGPLNSVSVVMGGSDTKASLQALAGLPRTRVCLHLNILEGRCSAPIGQVRPLVDEAGVFRYGLGQMLAALAAGTAARKKALLFAIRTELEAQIDAFAAGIGCLHQRSGLHLDGHLHIHCIPALQQTMAELMHEHRPSYVRLPNEPAHLAPLPLLPLLVGCARRALLTHWSAGFVRLLDSMGIAHNQYLCGLVAGGNLTAARVAASLSAIQLRRQPSPLVEIMCHPGGISAQDADSRIRHNGFYQSPARQTEKKMLLDGSLSHVLARYGTVTDVAADTPPPCPTC</sequence>
<dbReference type="SUPFAM" id="SSF88713">
    <property type="entry name" value="Glycoside hydrolase/deacetylase"/>
    <property type="match status" value="1"/>
</dbReference>
<evidence type="ECO:0000256" key="3">
    <source>
        <dbReference type="ARBA" id="ARBA00022801"/>
    </source>
</evidence>
<organism evidence="7 8">
    <name type="scientific">Desulfovibrio desulfuricans</name>
    <dbReference type="NCBI Taxonomy" id="876"/>
    <lineage>
        <taxon>Bacteria</taxon>
        <taxon>Pseudomonadati</taxon>
        <taxon>Thermodesulfobacteriota</taxon>
        <taxon>Desulfovibrionia</taxon>
        <taxon>Desulfovibrionales</taxon>
        <taxon>Desulfovibrionaceae</taxon>
        <taxon>Desulfovibrio</taxon>
    </lineage>
</organism>
<dbReference type="PANTHER" id="PTHR31609">
    <property type="entry name" value="YDJC DEACETYLASE FAMILY MEMBER"/>
    <property type="match status" value="1"/>
</dbReference>
<evidence type="ECO:0000313" key="7">
    <source>
        <dbReference type="EMBL" id="QCC84749.1"/>
    </source>
</evidence>
<dbReference type="InterPro" id="IPR011330">
    <property type="entry name" value="Glyco_hydro/deAcase_b/a-brl"/>
</dbReference>
<keyword evidence="3" id="KW-0378">Hydrolase</keyword>
<proteinExistence type="predicted"/>